<proteinExistence type="inferred from homology"/>
<feature type="signal peptide" evidence="5">
    <location>
        <begin position="1"/>
        <end position="21"/>
    </location>
</feature>
<feature type="chain" id="PRO_5045105960" evidence="5">
    <location>
        <begin position="22"/>
        <end position="376"/>
    </location>
</feature>
<evidence type="ECO:0000256" key="1">
    <source>
        <dbReference type="ARBA" id="ARBA00010062"/>
    </source>
</evidence>
<dbReference type="EMBL" id="JAQQFN010000009">
    <property type="protein sequence ID" value="MFL9884144.1"/>
    <property type="molecule type" value="Genomic_DNA"/>
</dbReference>
<evidence type="ECO:0000256" key="2">
    <source>
        <dbReference type="ARBA" id="ARBA00022448"/>
    </source>
</evidence>
<dbReference type="PRINTS" id="PR00337">
    <property type="entry name" value="LEUILEVALBP"/>
</dbReference>
<dbReference type="PANTHER" id="PTHR47151">
    <property type="entry name" value="LEU/ILE/VAL-BINDING ABC TRANSPORTER SUBUNIT"/>
    <property type="match status" value="1"/>
</dbReference>
<feature type="domain" description="Leucine-binding protein" evidence="6">
    <location>
        <begin position="24"/>
        <end position="351"/>
    </location>
</feature>
<evidence type="ECO:0000259" key="6">
    <source>
        <dbReference type="Pfam" id="PF13458"/>
    </source>
</evidence>
<keyword evidence="4" id="KW-0029">Amino-acid transport</keyword>
<keyword evidence="2" id="KW-0813">Transport</keyword>
<evidence type="ECO:0000313" key="7">
    <source>
        <dbReference type="EMBL" id="MFL9884144.1"/>
    </source>
</evidence>
<sequence>MRPRQLLYIVTLCVLTAPAYADNTIVVGFAGALTGGQAHYGKDSEHGIRLALEEINAKHPMIAGKPVTFALDAQDDQADPKTATTVAQRFIDQHVSAVIGHQNSGTSIAVARIYAAANVAELTPSATNPQFTHLGYRTTFRMLANDNFLGQAVSRYAVEQLHVRRVGVIDDRTAYGQGIADVFADDIGKAGIAVAARDYTTDKAFDFGAPLTLIKGKRPDAIFFGGMDTQGGPMLKQMKKYQIEAPLMGGDGLCTEEIQKLAGEALNGNLYCADGGRSLAKMPGGPAFAERFKAKYGEPVQLYAPYAYDAMMAIYHAVMQAQSSDPAKIVDALHRVDFQGVTGNVSFDANGDLRNPVATISTFRGGHKVALSEVSK</sequence>
<dbReference type="Pfam" id="PF13458">
    <property type="entry name" value="Peripla_BP_6"/>
    <property type="match status" value="1"/>
</dbReference>
<evidence type="ECO:0000256" key="5">
    <source>
        <dbReference type="SAM" id="SignalP"/>
    </source>
</evidence>
<reference evidence="7 8" key="1">
    <citation type="journal article" date="2024" name="Chem. Sci.">
        <title>Discovery of megapolipeptins by genome mining of a Burkholderiales bacteria collection.</title>
        <authorList>
            <person name="Paulo B.S."/>
            <person name="Recchia M.J.J."/>
            <person name="Lee S."/>
            <person name="Fergusson C.H."/>
            <person name="Romanowski S.B."/>
            <person name="Hernandez A."/>
            <person name="Krull N."/>
            <person name="Liu D.Y."/>
            <person name="Cavanagh H."/>
            <person name="Bos A."/>
            <person name="Gray C.A."/>
            <person name="Murphy B.T."/>
            <person name="Linington R.G."/>
            <person name="Eustaquio A.S."/>
        </authorList>
    </citation>
    <scope>NUCLEOTIDE SEQUENCE [LARGE SCALE GENOMIC DNA]</scope>
    <source>
        <strain evidence="7 8">RL16-012-BIC-B</strain>
    </source>
</reference>
<dbReference type="InterPro" id="IPR028082">
    <property type="entry name" value="Peripla_BP_I"/>
</dbReference>
<dbReference type="PANTHER" id="PTHR47151:SF2">
    <property type="entry name" value="AMINO ACID BINDING PROTEIN"/>
    <property type="match status" value="1"/>
</dbReference>
<accession>A0ABW8ZPV9</accession>
<dbReference type="SUPFAM" id="SSF53822">
    <property type="entry name" value="Periplasmic binding protein-like I"/>
    <property type="match status" value="1"/>
</dbReference>
<evidence type="ECO:0000313" key="8">
    <source>
        <dbReference type="Proteomes" id="UP001629249"/>
    </source>
</evidence>
<comment type="similarity">
    <text evidence="1">Belongs to the leucine-binding protein family.</text>
</comment>
<protein>
    <submittedName>
        <fullName evidence="7">Branched-chain amino acid ABC transporter substrate-binding protein</fullName>
    </submittedName>
</protein>
<gene>
    <name evidence="7" type="ORF">PQR66_13970</name>
</gene>
<dbReference type="RefSeq" id="WP_408269977.1">
    <property type="nucleotide sequence ID" value="NZ_JAQQFH010000007.1"/>
</dbReference>
<name>A0ABW8ZPV9_9BURK</name>
<organism evidence="7 8">
    <name type="scientific">Paraburkholderia agricolaris</name>
    <dbReference type="NCBI Taxonomy" id="2152888"/>
    <lineage>
        <taxon>Bacteria</taxon>
        <taxon>Pseudomonadati</taxon>
        <taxon>Pseudomonadota</taxon>
        <taxon>Betaproteobacteria</taxon>
        <taxon>Burkholderiales</taxon>
        <taxon>Burkholderiaceae</taxon>
        <taxon>Paraburkholderia</taxon>
    </lineage>
</organism>
<dbReference type="InterPro" id="IPR000709">
    <property type="entry name" value="Leu_Ile_Val-bd"/>
</dbReference>
<evidence type="ECO:0000256" key="4">
    <source>
        <dbReference type="ARBA" id="ARBA00022970"/>
    </source>
</evidence>
<evidence type="ECO:0000256" key="3">
    <source>
        <dbReference type="ARBA" id="ARBA00022729"/>
    </source>
</evidence>
<dbReference type="InterPro" id="IPR028081">
    <property type="entry name" value="Leu-bd"/>
</dbReference>
<keyword evidence="8" id="KW-1185">Reference proteome</keyword>
<comment type="caution">
    <text evidence="7">The sequence shown here is derived from an EMBL/GenBank/DDBJ whole genome shotgun (WGS) entry which is preliminary data.</text>
</comment>
<keyword evidence="3 5" id="KW-0732">Signal</keyword>
<dbReference type="Gene3D" id="3.40.50.2300">
    <property type="match status" value="2"/>
</dbReference>
<dbReference type="CDD" id="cd06342">
    <property type="entry name" value="PBP1_ABC_LIVBP-like"/>
    <property type="match status" value="1"/>
</dbReference>
<dbReference type="Proteomes" id="UP001629249">
    <property type="component" value="Unassembled WGS sequence"/>
</dbReference>